<accession>A0A5B1LUF2</accession>
<evidence type="ECO:0000313" key="14">
    <source>
        <dbReference type="EMBL" id="KAA1424261.1"/>
    </source>
</evidence>
<keyword evidence="4" id="KW-1003">Cell membrane</keyword>
<evidence type="ECO:0000256" key="1">
    <source>
        <dbReference type="ARBA" id="ARBA00000085"/>
    </source>
</evidence>
<keyword evidence="5" id="KW-0597">Phosphoprotein</keyword>
<keyword evidence="9 12" id="KW-1133">Transmembrane helix</keyword>
<keyword evidence="11 12" id="KW-0472">Membrane</keyword>
<evidence type="ECO:0000256" key="2">
    <source>
        <dbReference type="ARBA" id="ARBA00004651"/>
    </source>
</evidence>
<dbReference type="EMBL" id="VUJW01000012">
    <property type="protein sequence ID" value="KAA1424261.1"/>
    <property type="molecule type" value="Genomic_DNA"/>
</dbReference>
<gene>
    <name evidence="14" type="ORF">F0U47_18645</name>
</gene>
<dbReference type="CDD" id="cd16915">
    <property type="entry name" value="HATPase_DpiB-CitA-like"/>
    <property type="match status" value="1"/>
</dbReference>
<dbReference type="EC" id="2.7.13.3" evidence="3"/>
<feature type="transmembrane region" description="Helical" evidence="12">
    <location>
        <begin position="194"/>
        <end position="212"/>
    </location>
</feature>
<dbReference type="InterPro" id="IPR036890">
    <property type="entry name" value="HATPase_C_sf"/>
</dbReference>
<dbReference type="SMART" id="SM00387">
    <property type="entry name" value="HATPase_c"/>
    <property type="match status" value="1"/>
</dbReference>
<dbReference type="Gene3D" id="3.30.450.20">
    <property type="entry name" value="PAS domain"/>
    <property type="match status" value="2"/>
</dbReference>
<dbReference type="InterPro" id="IPR003594">
    <property type="entry name" value="HATPase_dom"/>
</dbReference>
<comment type="subcellular location">
    <subcellularLocation>
        <location evidence="2">Cell membrane</location>
        <topology evidence="2">Multi-pass membrane protein</topology>
    </subcellularLocation>
</comment>
<keyword evidence="10" id="KW-0902">Two-component regulatory system</keyword>
<dbReference type="SUPFAM" id="SSF103190">
    <property type="entry name" value="Sensory domain-like"/>
    <property type="match status" value="1"/>
</dbReference>
<dbReference type="PANTHER" id="PTHR45436:SF5">
    <property type="entry name" value="SENSOR HISTIDINE KINASE TRCS"/>
    <property type="match status" value="1"/>
</dbReference>
<dbReference type="InterPro" id="IPR039506">
    <property type="entry name" value="SPOB_a"/>
</dbReference>
<keyword evidence="15" id="KW-1185">Reference proteome</keyword>
<comment type="caution">
    <text evidence="14">The sequence shown here is derived from an EMBL/GenBank/DDBJ whole genome shotgun (WGS) entry which is preliminary data.</text>
</comment>
<dbReference type="GO" id="GO:0000155">
    <property type="term" value="F:phosphorelay sensor kinase activity"/>
    <property type="evidence" value="ECO:0007669"/>
    <property type="project" value="InterPro"/>
</dbReference>
<evidence type="ECO:0000256" key="7">
    <source>
        <dbReference type="ARBA" id="ARBA00022692"/>
    </source>
</evidence>
<dbReference type="InterPro" id="IPR004358">
    <property type="entry name" value="Sig_transdc_His_kin-like_C"/>
</dbReference>
<dbReference type="SUPFAM" id="SSF55874">
    <property type="entry name" value="ATPase domain of HSP90 chaperone/DNA topoisomerase II/histidine kinase"/>
    <property type="match status" value="1"/>
</dbReference>
<dbReference type="Gene3D" id="1.10.287.130">
    <property type="match status" value="1"/>
</dbReference>
<reference evidence="14 15" key="2">
    <citation type="submission" date="2019-09" db="EMBL/GenBank/DDBJ databases">
        <authorList>
            <person name="Jin C."/>
        </authorList>
    </citation>
    <scope>NUCLEOTIDE SEQUENCE [LARGE SCALE GENOMIC DNA]</scope>
    <source>
        <strain evidence="14 15">BN140041</strain>
    </source>
</reference>
<sequence>MVTLSTLGSHLGWRRGELTLAAKVLLLQLVVIAVLLTAVGVLSVRQSNADFADDQGAQMRSVAEYVATLPGVRGQLQSVEDGQVPASTNPQRLAPYVEQGVSLSSATDVMVVSLEGVVLAATDPSRVGDRAALGDSDGLEGRGWTGDVEPDDERAVAHHAPIISEVDGSLLGIVAAEQTYPSLADQIATAAPDLALFLGLGALLGVAGTWVVSRMVRRSTRGLGTTELANLADHREALLHAIREGVVGVGTDGRVTVMNDAARATLDLDAGPDPVGRPVDELGLDPHVVALLTGEGADVKDAVALVGTRVVVFNRGRASTGGRGIGTVTTLRDRTELVSLQSQLSSNLSITDTLRAQTHEFDNRLHTISGLVQLGEYDEVATLVGTLTQHRADVNERVSKRLHDPAVAALVIAKHAVAEERGVALELDPGSRLPPLAPDEVADLTTVLGNLVDNAIDAAAGSQDPLVELWILADGDTLHVRVRDNGPGVPADLREAIFVRGFSTKPDVLGGRGIGLPLVRLICTQRGGTVTIEEADTGGAEFLVELPLATAADEDDGS</sequence>
<evidence type="ECO:0000256" key="5">
    <source>
        <dbReference type="ARBA" id="ARBA00022553"/>
    </source>
</evidence>
<organism evidence="14 15">
    <name type="scientific">Nocardioides antri</name>
    <dbReference type="NCBI Taxonomy" id="2607659"/>
    <lineage>
        <taxon>Bacteria</taxon>
        <taxon>Bacillati</taxon>
        <taxon>Actinomycetota</taxon>
        <taxon>Actinomycetes</taxon>
        <taxon>Propionibacteriales</taxon>
        <taxon>Nocardioidaceae</taxon>
        <taxon>Nocardioides</taxon>
    </lineage>
</organism>
<comment type="catalytic activity">
    <reaction evidence="1">
        <text>ATP + protein L-histidine = ADP + protein N-phospho-L-histidine.</text>
        <dbReference type="EC" id="2.7.13.3"/>
    </reaction>
</comment>
<keyword evidence="6" id="KW-0808">Transferase</keyword>
<evidence type="ECO:0000256" key="9">
    <source>
        <dbReference type="ARBA" id="ARBA00022989"/>
    </source>
</evidence>
<evidence type="ECO:0000256" key="10">
    <source>
        <dbReference type="ARBA" id="ARBA00023012"/>
    </source>
</evidence>
<feature type="domain" description="Histidine kinase" evidence="13">
    <location>
        <begin position="356"/>
        <end position="550"/>
    </location>
</feature>
<dbReference type="GO" id="GO:0005886">
    <property type="term" value="C:plasma membrane"/>
    <property type="evidence" value="ECO:0007669"/>
    <property type="project" value="UniProtKB-SubCell"/>
</dbReference>
<evidence type="ECO:0000256" key="6">
    <source>
        <dbReference type="ARBA" id="ARBA00022679"/>
    </source>
</evidence>
<evidence type="ECO:0000256" key="11">
    <source>
        <dbReference type="ARBA" id="ARBA00023136"/>
    </source>
</evidence>
<keyword evidence="7 12" id="KW-0812">Transmembrane</keyword>
<evidence type="ECO:0000256" key="4">
    <source>
        <dbReference type="ARBA" id="ARBA00022475"/>
    </source>
</evidence>
<protein>
    <recommendedName>
        <fullName evidence="3">histidine kinase</fullName>
        <ecNumber evidence="3">2.7.13.3</ecNumber>
    </recommendedName>
</protein>
<dbReference type="Proteomes" id="UP000324351">
    <property type="component" value="Unassembled WGS sequence"/>
</dbReference>
<dbReference type="AlphaFoldDB" id="A0A5B1LUF2"/>
<feature type="transmembrane region" description="Helical" evidence="12">
    <location>
        <begin position="20"/>
        <end position="42"/>
    </location>
</feature>
<evidence type="ECO:0000313" key="15">
    <source>
        <dbReference type="Proteomes" id="UP000324351"/>
    </source>
</evidence>
<proteinExistence type="predicted"/>
<dbReference type="InterPro" id="IPR029151">
    <property type="entry name" value="Sensor-like_sf"/>
</dbReference>
<dbReference type="PANTHER" id="PTHR45436">
    <property type="entry name" value="SENSOR HISTIDINE KINASE YKOH"/>
    <property type="match status" value="1"/>
</dbReference>
<evidence type="ECO:0000259" key="13">
    <source>
        <dbReference type="PROSITE" id="PS50109"/>
    </source>
</evidence>
<name>A0A5B1LUF2_9ACTN</name>
<dbReference type="InterPro" id="IPR005467">
    <property type="entry name" value="His_kinase_dom"/>
</dbReference>
<dbReference type="Pfam" id="PF14689">
    <property type="entry name" value="SPOB_a"/>
    <property type="match status" value="1"/>
</dbReference>
<dbReference type="InterPro" id="IPR050428">
    <property type="entry name" value="TCS_sensor_his_kinase"/>
</dbReference>
<evidence type="ECO:0000256" key="3">
    <source>
        <dbReference type="ARBA" id="ARBA00012438"/>
    </source>
</evidence>
<evidence type="ECO:0000256" key="8">
    <source>
        <dbReference type="ARBA" id="ARBA00022777"/>
    </source>
</evidence>
<evidence type="ECO:0000256" key="12">
    <source>
        <dbReference type="SAM" id="Phobius"/>
    </source>
</evidence>
<keyword evidence="8" id="KW-0418">Kinase</keyword>
<dbReference type="PROSITE" id="PS50109">
    <property type="entry name" value="HIS_KIN"/>
    <property type="match status" value="1"/>
</dbReference>
<dbReference type="PRINTS" id="PR00344">
    <property type="entry name" value="BCTRLSENSOR"/>
</dbReference>
<dbReference type="GO" id="GO:0005524">
    <property type="term" value="F:ATP binding"/>
    <property type="evidence" value="ECO:0007669"/>
    <property type="project" value="UniProtKB-KW"/>
</dbReference>
<dbReference type="Gene3D" id="3.30.565.10">
    <property type="entry name" value="Histidine kinase-like ATPase, C-terminal domain"/>
    <property type="match status" value="1"/>
</dbReference>
<dbReference type="InterPro" id="IPR016120">
    <property type="entry name" value="Sig_transdc_His_kin_SpoOB"/>
</dbReference>
<dbReference type="SUPFAM" id="SSF55890">
    <property type="entry name" value="Sporulation response regulatory protein Spo0B"/>
    <property type="match status" value="1"/>
</dbReference>
<reference evidence="14 15" key="1">
    <citation type="submission" date="2019-09" db="EMBL/GenBank/DDBJ databases">
        <title>Nocardioides panacisoli sp. nov., isolated from the soil of a ginseng field.</title>
        <authorList>
            <person name="Cho C."/>
        </authorList>
    </citation>
    <scope>NUCLEOTIDE SEQUENCE [LARGE SCALE GENOMIC DNA]</scope>
    <source>
        <strain evidence="14 15">BN140041</strain>
    </source>
</reference>
<dbReference type="Pfam" id="PF02518">
    <property type="entry name" value="HATPase_c"/>
    <property type="match status" value="1"/>
</dbReference>